<dbReference type="GO" id="GO:0016491">
    <property type="term" value="F:oxidoreductase activity"/>
    <property type="evidence" value="ECO:0007669"/>
    <property type="project" value="UniProtKB-KW"/>
</dbReference>
<dbReference type="PANTHER" id="PTHR43708:SF5">
    <property type="entry name" value="CONSERVED EXPRESSED OXIDOREDUCTASE (EUROFUNG)-RELATED"/>
    <property type="match status" value="1"/>
</dbReference>
<proteinExistence type="inferred from homology"/>
<dbReference type="InterPro" id="IPR036291">
    <property type="entry name" value="NAD(P)-bd_dom_sf"/>
</dbReference>
<dbReference type="Proteomes" id="UP001145021">
    <property type="component" value="Unassembled WGS sequence"/>
</dbReference>
<reference evidence="5" key="1">
    <citation type="submission" date="2022-07" db="EMBL/GenBank/DDBJ databases">
        <title>Phylogenomic reconstructions and comparative analyses of Kickxellomycotina fungi.</title>
        <authorList>
            <person name="Reynolds N.K."/>
            <person name="Stajich J.E."/>
            <person name="Barry K."/>
            <person name="Grigoriev I.V."/>
            <person name="Crous P."/>
            <person name="Smith M.E."/>
        </authorList>
    </citation>
    <scope>NUCLEOTIDE SEQUENCE</scope>
    <source>
        <strain evidence="5">NBRC 105413</strain>
    </source>
</reference>
<evidence type="ECO:0000256" key="2">
    <source>
        <dbReference type="ARBA" id="ARBA00023002"/>
    </source>
</evidence>
<evidence type="ECO:0000313" key="5">
    <source>
        <dbReference type="EMBL" id="KAJ1644698.1"/>
    </source>
</evidence>
<dbReference type="InterPro" id="IPR000683">
    <property type="entry name" value="Gfo/Idh/MocA-like_OxRdtase_N"/>
</dbReference>
<dbReference type="EMBL" id="JANBOH010000148">
    <property type="protein sequence ID" value="KAJ1644698.1"/>
    <property type="molecule type" value="Genomic_DNA"/>
</dbReference>
<organism evidence="5 6">
    <name type="scientific">Coemansia asiatica</name>
    <dbReference type="NCBI Taxonomy" id="1052880"/>
    <lineage>
        <taxon>Eukaryota</taxon>
        <taxon>Fungi</taxon>
        <taxon>Fungi incertae sedis</taxon>
        <taxon>Zoopagomycota</taxon>
        <taxon>Kickxellomycotina</taxon>
        <taxon>Kickxellomycetes</taxon>
        <taxon>Kickxellales</taxon>
        <taxon>Kickxellaceae</taxon>
        <taxon>Coemansia</taxon>
    </lineage>
</organism>
<evidence type="ECO:0000256" key="1">
    <source>
        <dbReference type="ARBA" id="ARBA00010928"/>
    </source>
</evidence>
<dbReference type="AlphaFoldDB" id="A0A9W7XHI7"/>
<comment type="caution">
    <text evidence="5">The sequence shown here is derived from an EMBL/GenBank/DDBJ whole genome shotgun (WGS) entry which is preliminary data.</text>
</comment>
<evidence type="ECO:0008006" key="7">
    <source>
        <dbReference type="Google" id="ProtNLM"/>
    </source>
</evidence>
<protein>
    <recommendedName>
        <fullName evidence="7">Oxidoreductase</fullName>
    </recommendedName>
</protein>
<dbReference type="SUPFAM" id="SSF51735">
    <property type="entry name" value="NAD(P)-binding Rossmann-fold domains"/>
    <property type="match status" value="1"/>
</dbReference>
<dbReference type="Pfam" id="PF01408">
    <property type="entry name" value="GFO_IDH_MocA"/>
    <property type="match status" value="1"/>
</dbReference>
<accession>A0A9W7XHI7</accession>
<dbReference type="GO" id="GO:0000166">
    <property type="term" value="F:nucleotide binding"/>
    <property type="evidence" value="ECO:0007669"/>
    <property type="project" value="InterPro"/>
</dbReference>
<gene>
    <name evidence="5" type="ORF">LPJ64_003652</name>
</gene>
<sequence>MASSSAAVIKVGIVGFGMSARVFHCPLIDSSPKFELAAIVERHGQNSKQKYPHVQVVRSIEELLAIGDIELVVVTTPNDTHVPYAKQTLLSGKNCVVEKPFAVTESEARDLACISKQTGKVLSVFQNRRWDGDFLTVKRLATSGLLGNIVEIESRFDRFRAFRKENAWREEGNFPGSGVLYDLGAHLFDQVVDLFGVPEYVTGTVRNERQIKDASDDSFLVVLDYPLKNFKAVCRAGMLVRDKPARFTVLGSNGTFTKYGLDVQEEQLKQGLTPRDSEFGKDKESQYGVLDSEISPGIYMRGTITTADGCYSDYYENIANAIRGTDKLVVTPEQAADVIRIVELAKQSSDERRSLAF</sequence>
<dbReference type="Gene3D" id="3.30.360.10">
    <property type="entry name" value="Dihydrodipicolinate Reductase, domain 2"/>
    <property type="match status" value="1"/>
</dbReference>
<dbReference type="InterPro" id="IPR051317">
    <property type="entry name" value="Gfo/Idh/MocA_oxidoreduct"/>
</dbReference>
<dbReference type="Gene3D" id="3.40.50.720">
    <property type="entry name" value="NAD(P)-binding Rossmann-like Domain"/>
    <property type="match status" value="1"/>
</dbReference>
<dbReference type="InterPro" id="IPR004104">
    <property type="entry name" value="Gfo/Idh/MocA-like_OxRdtase_C"/>
</dbReference>
<evidence type="ECO:0000313" key="6">
    <source>
        <dbReference type="Proteomes" id="UP001145021"/>
    </source>
</evidence>
<dbReference type="PANTHER" id="PTHR43708">
    <property type="entry name" value="CONSERVED EXPRESSED OXIDOREDUCTASE (EUROFUNG)"/>
    <property type="match status" value="1"/>
</dbReference>
<evidence type="ECO:0000259" key="3">
    <source>
        <dbReference type="Pfam" id="PF01408"/>
    </source>
</evidence>
<evidence type="ECO:0000259" key="4">
    <source>
        <dbReference type="Pfam" id="PF02894"/>
    </source>
</evidence>
<keyword evidence="2" id="KW-0560">Oxidoreductase</keyword>
<name>A0A9W7XHI7_9FUNG</name>
<feature type="domain" description="Gfo/Idh/MocA-like oxidoreductase C-terminal" evidence="4">
    <location>
        <begin position="142"/>
        <end position="355"/>
    </location>
</feature>
<dbReference type="Pfam" id="PF02894">
    <property type="entry name" value="GFO_IDH_MocA_C"/>
    <property type="match status" value="1"/>
</dbReference>
<keyword evidence="6" id="KW-1185">Reference proteome</keyword>
<feature type="domain" description="Gfo/Idh/MocA-like oxidoreductase N-terminal" evidence="3">
    <location>
        <begin position="9"/>
        <end position="124"/>
    </location>
</feature>
<comment type="similarity">
    <text evidence="1">Belongs to the Gfo/Idh/MocA family.</text>
</comment>